<protein>
    <submittedName>
        <fullName evidence="1">Uncharacterized protein</fullName>
    </submittedName>
</protein>
<dbReference type="AlphaFoldDB" id="A0A0F9CFS3"/>
<comment type="caution">
    <text evidence="1">The sequence shown here is derived from an EMBL/GenBank/DDBJ whole genome shotgun (WGS) entry which is preliminary data.</text>
</comment>
<accession>A0A0F9CFS3</accession>
<dbReference type="EMBL" id="LAZR01044492">
    <property type="protein sequence ID" value="KKL04516.1"/>
    <property type="molecule type" value="Genomic_DNA"/>
</dbReference>
<name>A0A0F9CFS3_9ZZZZ</name>
<gene>
    <name evidence="1" type="ORF">LCGC14_2615260</name>
</gene>
<reference evidence="1" key="1">
    <citation type="journal article" date="2015" name="Nature">
        <title>Complex archaea that bridge the gap between prokaryotes and eukaryotes.</title>
        <authorList>
            <person name="Spang A."/>
            <person name="Saw J.H."/>
            <person name="Jorgensen S.L."/>
            <person name="Zaremba-Niedzwiedzka K."/>
            <person name="Martijn J."/>
            <person name="Lind A.E."/>
            <person name="van Eijk R."/>
            <person name="Schleper C."/>
            <person name="Guy L."/>
            <person name="Ettema T.J."/>
        </authorList>
    </citation>
    <scope>NUCLEOTIDE SEQUENCE</scope>
</reference>
<evidence type="ECO:0000313" key="1">
    <source>
        <dbReference type="EMBL" id="KKL04516.1"/>
    </source>
</evidence>
<organism evidence="1">
    <name type="scientific">marine sediment metagenome</name>
    <dbReference type="NCBI Taxonomy" id="412755"/>
    <lineage>
        <taxon>unclassified sequences</taxon>
        <taxon>metagenomes</taxon>
        <taxon>ecological metagenomes</taxon>
    </lineage>
</organism>
<proteinExistence type="predicted"/>
<sequence>MSDSFRDIKRASGRLGFSRSSVGPWNEGKPEAEDGVCPKCKQYDVELDMNGYCRDENCRRERLVKALQEGEAMKTSEGVIVWTPGLKLRGDL</sequence>